<evidence type="ECO:0000313" key="2">
    <source>
        <dbReference type="Proteomes" id="UP001145114"/>
    </source>
</evidence>
<protein>
    <submittedName>
        <fullName evidence="1">Uncharacterized protein</fullName>
    </submittedName>
</protein>
<keyword evidence="2" id="KW-1185">Reference proteome</keyword>
<dbReference type="Proteomes" id="UP001145114">
    <property type="component" value="Unassembled WGS sequence"/>
</dbReference>
<evidence type="ECO:0000313" key="1">
    <source>
        <dbReference type="EMBL" id="KAJ1675095.1"/>
    </source>
</evidence>
<dbReference type="EMBL" id="JAMZIH010005493">
    <property type="protein sequence ID" value="KAJ1675095.1"/>
    <property type="molecule type" value="Genomic_DNA"/>
</dbReference>
<gene>
    <name evidence="1" type="ORF">EV182_001947</name>
</gene>
<accession>A0ACC1HER4</accession>
<comment type="caution">
    <text evidence="1">The sequence shown here is derived from an EMBL/GenBank/DDBJ whole genome shotgun (WGS) entry which is preliminary data.</text>
</comment>
<organism evidence="1 2">
    <name type="scientific">Spiromyces aspiralis</name>
    <dbReference type="NCBI Taxonomy" id="68401"/>
    <lineage>
        <taxon>Eukaryota</taxon>
        <taxon>Fungi</taxon>
        <taxon>Fungi incertae sedis</taxon>
        <taxon>Zoopagomycota</taxon>
        <taxon>Kickxellomycotina</taxon>
        <taxon>Kickxellomycetes</taxon>
        <taxon>Kickxellales</taxon>
        <taxon>Kickxellaceae</taxon>
        <taxon>Spiromyces</taxon>
    </lineage>
</organism>
<reference evidence="1" key="1">
    <citation type="submission" date="2022-06" db="EMBL/GenBank/DDBJ databases">
        <title>Phylogenomic reconstructions and comparative analyses of Kickxellomycotina fungi.</title>
        <authorList>
            <person name="Reynolds N.K."/>
            <person name="Stajich J.E."/>
            <person name="Barry K."/>
            <person name="Grigoriev I.V."/>
            <person name="Crous P."/>
            <person name="Smith M.E."/>
        </authorList>
    </citation>
    <scope>NUCLEOTIDE SEQUENCE</scope>
    <source>
        <strain evidence="1">RSA 2271</strain>
    </source>
</reference>
<sequence length="97" mass="11013">MQYMVTAYDFKDSDAINRRMAAREQHLKVAGEMHSAKRLVYGGAILSDEGKMVGSTLVYEADSIDEVRELVKNDPYTVGKVWDPENTTIQQIRLAKF</sequence>
<proteinExistence type="predicted"/>
<name>A0ACC1HER4_9FUNG</name>